<name>A0A6A3GAF3_9STRA</name>
<accession>A0A6A3GAF3</accession>
<reference evidence="1 4" key="1">
    <citation type="submission" date="2018-09" db="EMBL/GenBank/DDBJ databases">
        <title>Genomic investigation of the strawberry pathogen Phytophthora fragariae indicates pathogenicity is determined by transcriptional variation in three key races.</title>
        <authorList>
            <person name="Adams T.M."/>
            <person name="Armitage A.D."/>
            <person name="Sobczyk M.K."/>
            <person name="Bates H.J."/>
            <person name="Dunwell J.M."/>
            <person name="Nellist C.F."/>
            <person name="Harrison R.J."/>
        </authorList>
    </citation>
    <scope>NUCLEOTIDE SEQUENCE [LARGE SCALE GENOMIC DNA]</scope>
    <source>
        <strain evidence="1 4">SCRP324</strain>
    </source>
</reference>
<gene>
    <name evidence="3" type="ORF">PR002_g28427</name>
    <name evidence="2" type="ORF">PR002_g30777</name>
    <name evidence="1" type="ORF">PR002_g31734</name>
</gene>
<dbReference type="AlphaFoldDB" id="A0A6A3GAF3"/>
<evidence type="ECO:0000313" key="1">
    <source>
        <dbReference type="EMBL" id="KAE8955624.1"/>
    </source>
</evidence>
<organism evidence="1 4">
    <name type="scientific">Phytophthora rubi</name>
    <dbReference type="NCBI Taxonomy" id="129364"/>
    <lineage>
        <taxon>Eukaryota</taxon>
        <taxon>Sar</taxon>
        <taxon>Stramenopiles</taxon>
        <taxon>Oomycota</taxon>
        <taxon>Peronosporomycetes</taxon>
        <taxon>Peronosporales</taxon>
        <taxon>Peronosporaceae</taxon>
        <taxon>Phytophthora</taxon>
    </lineage>
</organism>
<sequence length="63" mass="6999">MARVAERIFVWCWSSTPCAMMPSAFASFTSHASVMSPSAFTSCTCASKPLRASVMRILYSQWK</sequence>
<evidence type="ECO:0000313" key="2">
    <source>
        <dbReference type="EMBL" id="KAE8958719.1"/>
    </source>
</evidence>
<dbReference type="Proteomes" id="UP000435112">
    <property type="component" value="Unassembled WGS sequence"/>
</dbReference>
<proteinExistence type="predicted"/>
<comment type="caution">
    <text evidence="1">The sequence shown here is derived from an EMBL/GenBank/DDBJ whole genome shotgun (WGS) entry which is preliminary data.</text>
</comment>
<evidence type="ECO:0000313" key="3">
    <source>
        <dbReference type="EMBL" id="KAE8966230.1"/>
    </source>
</evidence>
<dbReference type="EMBL" id="QXFU01007328">
    <property type="protein sequence ID" value="KAE8958719.1"/>
    <property type="molecule type" value="Genomic_DNA"/>
</dbReference>
<protein>
    <submittedName>
        <fullName evidence="1">Uncharacterized protein</fullName>
    </submittedName>
</protein>
<evidence type="ECO:0000313" key="4">
    <source>
        <dbReference type="Proteomes" id="UP000435112"/>
    </source>
</evidence>
<dbReference type="EMBL" id="QXFU01008952">
    <property type="protein sequence ID" value="KAE8955624.1"/>
    <property type="molecule type" value="Genomic_DNA"/>
</dbReference>
<dbReference type="EMBL" id="QXFU01004973">
    <property type="protein sequence ID" value="KAE8966230.1"/>
    <property type="molecule type" value="Genomic_DNA"/>
</dbReference>